<dbReference type="Proteomes" id="UP000284657">
    <property type="component" value="Unassembled WGS sequence"/>
</dbReference>
<name>A0A3F2RQY1_9STRA</name>
<dbReference type="EMBL" id="MBAD02000604">
    <property type="protein sequence ID" value="RLN65343.1"/>
    <property type="molecule type" value="Genomic_DNA"/>
</dbReference>
<dbReference type="PANTHER" id="PTHR47259">
    <property type="match status" value="1"/>
</dbReference>
<gene>
    <name evidence="4" type="ORF">BBJ29_002148</name>
    <name evidence="3" type="ORF">BBP00_00004740</name>
</gene>
<evidence type="ECO:0000259" key="2">
    <source>
        <dbReference type="Pfam" id="PF12471"/>
    </source>
</evidence>
<evidence type="ECO:0008006" key="7">
    <source>
        <dbReference type="Google" id="ProtNLM"/>
    </source>
</evidence>
<evidence type="ECO:0000313" key="4">
    <source>
        <dbReference type="EMBL" id="RLN65343.1"/>
    </source>
</evidence>
<proteinExistence type="predicted"/>
<evidence type="ECO:0000259" key="1">
    <source>
        <dbReference type="Pfam" id="PF00925"/>
    </source>
</evidence>
<evidence type="ECO:0000313" key="3">
    <source>
        <dbReference type="EMBL" id="RLN62483.1"/>
    </source>
</evidence>
<feature type="domain" description="GTP cyclohydrolase N-terminal" evidence="2">
    <location>
        <begin position="48"/>
        <end position="240"/>
    </location>
</feature>
<organism evidence="3 5">
    <name type="scientific">Phytophthora kernoviae</name>
    <dbReference type="NCBI Taxonomy" id="325452"/>
    <lineage>
        <taxon>Eukaryota</taxon>
        <taxon>Sar</taxon>
        <taxon>Stramenopiles</taxon>
        <taxon>Oomycota</taxon>
        <taxon>Peronosporomycetes</taxon>
        <taxon>Peronosporales</taxon>
        <taxon>Peronosporaceae</taxon>
        <taxon>Phytophthora</taxon>
    </lineage>
</organism>
<dbReference type="AlphaFoldDB" id="A0A3F2RQY1"/>
<evidence type="ECO:0000313" key="6">
    <source>
        <dbReference type="Proteomes" id="UP000284657"/>
    </source>
</evidence>
<protein>
    <recommendedName>
        <fullName evidence="7">GTP cyclohydrolase II domain-containing protein</fullName>
    </recommendedName>
</protein>
<evidence type="ECO:0000313" key="5">
    <source>
        <dbReference type="Proteomes" id="UP000277300"/>
    </source>
</evidence>
<dbReference type="InterPro" id="IPR036144">
    <property type="entry name" value="RibA-like_sf"/>
</dbReference>
<dbReference type="InterPro" id="IPR032677">
    <property type="entry name" value="GTP_cyclohydro_II"/>
</dbReference>
<dbReference type="OrthoDB" id="57939at2759"/>
<dbReference type="Pfam" id="PF12471">
    <property type="entry name" value="GTP_CH_N"/>
    <property type="match status" value="1"/>
</dbReference>
<dbReference type="Gene3D" id="3.40.50.10990">
    <property type="entry name" value="GTP cyclohydrolase II"/>
    <property type="match status" value="1"/>
</dbReference>
<dbReference type="NCBIfam" id="NF005536">
    <property type="entry name" value="PRK07198.1"/>
    <property type="match status" value="1"/>
</dbReference>
<sequence length="464" mass="51387">MASTNANGIKVAPMKKVATLGKRKKSIDAEDVKNIGKKDEFDPNQFYVSLTSHAEQFGVEPVRIRWGQKEPDVRGPIIGTNRHHKYRNAIGAHGGSYCIYRGLAVASGAMVKNSIPDLTETTPAAKIGPHPSWSDSEKLCDVQIVTIDPFGHCVMEAFPEHFQKGYDIRPTIAITKAHMDFPEIQEAVRLGRLKPDGKILKSSSQLVITKAAIDPVWYLPGVAKRFNTTEANLRQQIFQETNGMYPELVTRNDLKVFLPPIGGMTIYIFGSVEDIADPTKKLAVRVHDECNGSDVFGSDICTCRPYLAHAIEVCVETAQQGGTGIIVYFRKEGRALGEVTKYLVYNVRKRQEGGDSAEEYFNCTQTVAGIQDVRFQALMPDALHWLGITKIDKFVSMSDMKYDAIVKSGIEIVERIPIPEELVPQDAQVEITAKVFAGYNGGAVYKVDAEKLKSVKGRGDNEYE</sequence>
<dbReference type="Proteomes" id="UP000277300">
    <property type="component" value="Unassembled WGS sequence"/>
</dbReference>
<accession>A0A3F2RQY1</accession>
<reference evidence="5 6" key="1">
    <citation type="submission" date="2018-07" db="EMBL/GenBank/DDBJ databases">
        <title>Genome sequencing of oomycete isolates from Chile give support for New Zealand origin for Phytophthora kernoviae and make available the first Nothophytophthora sp. genome.</title>
        <authorList>
            <person name="Studholme D.J."/>
            <person name="Sanfuentes E."/>
            <person name="Panda P."/>
            <person name="Hill R."/>
            <person name="Sambles C."/>
            <person name="Grant M."/>
            <person name="Williams N.M."/>
            <person name="Mcdougal R.L."/>
        </authorList>
    </citation>
    <scope>NUCLEOTIDE SEQUENCE [LARGE SCALE GENOMIC DNA]</scope>
    <source>
        <strain evidence="3">Chile6</strain>
        <strain evidence="4">Chile7</strain>
    </source>
</reference>
<feature type="domain" description="GTP cyclohydrolase II" evidence="1">
    <location>
        <begin position="276"/>
        <end position="417"/>
    </location>
</feature>
<comment type="caution">
    <text evidence="3">The sequence shown here is derived from an EMBL/GenBank/DDBJ whole genome shotgun (WGS) entry which is preliminary data.</text>
</comment>
<dbReference type="SUPFAM" id="SSF142695">
    <property type="entry name" value="RibA-like"/>
    <property type="match status" value="1"/>
</dbReference>
<dbReference type="InterPro" id="IPR022163">
    <property type="entry name" value="GTP_CH_N"/>
</dbReference>
<dbReference type="Pfam" id="PF00925">
    <property type="entry name" value="GTP_cyclohydro2"/>
    <property type="match status" value="1"/>
</dbReference>
<dbReference type="PANTHER" id="PTHR47259:SF2">
    <property type="entry name" value="URACIL-REGULATED PROTEIN 1"/>
    <property type="match status" value="1"/>
</dbReference>
<dbReference type="EMBL" id="MBDO02000121">
    <property type="protein sequence ID" value="RLN62483.1"/>
    <property type="molecule type" value="Genomic_DNA"/>
</dbReference>